<sequence>MSGNSLVSVVGCWQTAPTLSVTTAIATQVSDTLVAGNESGWLCLFKLLHSTSQDPIDDLKILPNLFLIGHSARITALVLCRIEVEGVVTRENVVASGDEVGAVAMWDLADGRCLQTNMNALDGAITALKMTSSGAYFVCAGYSTRICIMDASTLDTIRSCNVFDDWAACLTLYPTETRGVERLNIITFDGALHSHTLLDEFKLEIITPTDSRPAKMDFGTSLPAISMETNLFDKNMMIVMHQTVCVLYISGKSGPIFLTRLDEPIGQRWAGSKFMSARTVLLWTVSGHAYMYYIGPESELTHGPANQVPPSSVVLFSDGIMASFCSKLIPGIQDYLTYRATTLLASFAYSKEAPTTPPTSSTMRARPATLAYIPPSVTKLGHHLASFRQNSGHVTQWTFWASISGKQLSQQVGISEPAGIERDFKFVVIPAKEWNFEDLWPLPNFADTVMASTVTSIQGNKLAVGYVDGSIRVMPISTPFYYNVNDIHQLPDVLALIGHTNKVTALLAPNRSQCDGRRYLISGSDDCSVRVWDLQGPAAKHIVYSSHSSPVTGIIPSPIKDTVLQFISVSQSTKSFSLFKPPSPQVQTRFPGLIRQIAPHASLSRHDSLVCIHVRQAHGHILFELSNQNVLVFKSDTGALEQILEGDEAFSATAACDAKVICRPPGEEFLAANVRQAACALPLFTSVEAPPPLILFLFNTKRIIADLNVGAKASTPQSPPRSTSSASFLNGQMQISRPGASRANPPSPNKSNNDNPSHVNSSGNIQVDDPPDEMPVKEKLDTNLVNACFSALASWGFDPTIDQLYTEKLGMQKPRNGVCIGMRGANGFLSIMAPSNDDQPDQVWKTSPSVSAAKLLEILAIARSVLFTRNYEAEISILLTHYGALLPTRVGKGFCFPSFSFLGKYWQDPLPDLQQAARTLFASTVAKMESQDRDGVVLYWHSLLPTLVTNRKAVKTNMRAAVILGIITADHPNLIPVLVCKDVAQSLDLLIHVDAKSPYRAAAIELIGRGWSTWEPHINGSAVFRHVFASTGLIPLPHMVSHNRNRGLPVIGSGTGPSSASNTGSNSGSNGHNNTTYTGSSGGSPPTLSQQQEAVEQIPRELAILARQSVLMIATANPGLFSSTLTFDLGHARTAAERAGGMRLLGMFMSKKPLILYGSIPKIAEAMVRSLDPNIPTIREALLPAATTALAELVRVYPNASFHGASQRLAVGGPDGTIVLYDLKTATRMQVLEGHTKPVTAVSFSSDGKLLASFAVEENSVRFWQAAGGLLGAASALAGVVGGTVQLRQFRTFSAGPAESNVPASTILEEVSFEWVTERGVKLKSVKSTVLQFKV</sequence>
<dbReference type="SMART" id="SM00320">
    <property type="entry name" value="WD40"/>
    <property type="match status" value="6"/>
</dbReference>
<proteinExistence type="predicted"/>
<reference evidence="5 6" key="1">
    <citation type="journal article" date="2019" name="Sci. Rep.">
        <title>Comparative genomics of chytrid fungi reveal insights into the obligate biotrophic and pathogenic lifestyle of Synchytrium endobioticum.</title>
        <authorList>
            <person name="van de Vossenberg B.T.L.H."/>
            <person name="Warris S."/>
            <person name="Nguyen H.D.T."/>
            <person name="van Gent-Pelzer M.P.E."/>
            <person name="Joly D.L."/>
            <person name="van de Geest H.C."/>
            <person name="Bonants P.J.M."/>
            <person name="Smith D.S."/>
            <person name="Levesque C.A."/>
            <person name="van der Lee T.A.J."/>
        </authorList>
    </citation>
    <scope>NUCLEOTIDE SEQUENCE [LARGE SCALE GENOMIC DNA]</scope>
    <source>
        <strain evidence="5 6">MB42</strain>
    </source>
</reference>
<keyword evidence="1 3" id="KW-0853">WD repeat</keyword>
<dbReference type="SUPFAM" id="SSF50998">
    <property type="entry name" value="Quinoprotein alcohol dehydrogenase-like"/>
    <property type="match status" value="2"/>
</dbReference>
<dbReference type="PROSITE" id="PS00678">
    <property type="entry name" value="WD_REPEATS_1"/>
    <property type="match status" value="1"/>
</dbReference>
<dbReference type="GO" id="GO:0005737">
    <property type="term" value="C:cytoplasm"/>
    <property type="evidence" value="ECO:0007669"/>
    <property type="project" value="TreeGrafter"/>
</dbReference>
<evidence type="ECO:0000313" key="5">
    <source>
        <dbReference type="EMBL" id="TPX54378.1"/>
    </source>
</evidence>
<evidence type="ECO:0000256" key="4">
    <source>
        <dbReference type="SAM" id="MobiDB-lite"/>
    </source>
</evidence>
<feature type="compositionally biased region" description="Low complexity" evidence="4">
    <location>
        <begin position="1056"/>
        <end position="1079"/>
    </location>
</feature>
<feature type="region of interest" description="Disordered" evidence="4">
    <location>
        <begin position="1045"/>
        <end position="1094"/>
    </location>
</feature>
<evidence type="ECO:0008006" key="7">
    <source>
        <dbReference type="Google" id="ProtNLM"/>
    </source>
</evidence>
<comment type="caution">
    <text evidence="5">The sequence shown here is derived from an EMBL/GenBank/DDBJ whole genome shotgun (WGS) entry which is preliminary data.</text>
</comment>
<dbReference type="Proteomes" id="UP000317494">
    <property type="component" value="Unassembled WGS sequence"/>
</dbReference>
<dbReference type="PANTHER" id="PTHR44099:SF4">
    <property type="entry name" value="RABCONNECTIN-3B, ISOFORM A"/>
    <property type="match status" value="1"/>
</dbReference>
<evidence type="ECO:0000256" key="3">
    <source>
        <dbReference type="PROSITE-ProRule" id="PRU00221"/>
    </source>
</evidence>
<feature type="region of interest" description="Disordered" evidence="4">
    <location>
        <begin position="736"/>
        <end position="776"/>
    </location>
</feature>
<dbReference type="Pfam" id="PF00400">
    <property type="entry name" value="WD40"/>
    <property type="match status" value="2"/>
</dbReference>
<dbReference type="InterPro" id="IPR001680">
    <property type="entry name" value="WD40_rpt"/>
</dbReference>
<dbReference type="InterPro" id="IPR011047">
    <property type="entry name" value="Quinoprotein_ADH-like_sf"/>
</dbReference>
<protein>
    <recommendedName>
        <fullName evidence="7">WD40 repeat-like protein</fullName>
    </recommendedName>
</protein>
<name>A0A507DTW1_9FUNG</name>
<keyword evidence="6" id="KW-1185">Reference proteome</keyword>
<evidence type="ECO:0000256" key="1">
    <source>
        <dbReference type="ARBA" id="ARBA00022574"/>
    </source>
</evidence>
<feature type="repeat" description="WD" evidence="3">
    <location>
        <begin position="1232"/>
        <end position="1265"/>
    </location>
</feature>
<feature type="repeat" description="WD" evidence="3">
    <location>
        <begin position="496"/>
        <end position="535"/>
    </location>
</feature>
<dbReference type="STRING" id="286115.A0A507DTW1"/>
<keyword evidence="2" id="KW-0677">Repeat</keyword>
<dbReference type="Gene3D" id="2.130.10.10">
    <property type="entry name" value="YVTN repeat-like/Quinoprotein amine dehydrogenase"/>
    <property type="match status" value="3"/>
</dbReference>
<dbReference type="PANTHER" id="PTHR44099">
    <property type="entry name" value="RABCONNECTIN-3B, ISOFORM A"/>
    <property type="match status" value="1"/>
</dbReference>
<gene>
    <name evidence="5" type="ORF">SeMB42_g00296</name>
</gene>
<dbReference type="VEuPathDB" id="FungiDB:SeMB42_g00296"/>
<dbReference type="InterPro" id="IPR015943">
    <property type="entry name" value="WD40/YVTN_repeat-like_dom_sf"/>
</dbReference>
<dbReference type="InterPro" id="IPR049916">
    <property type="entry name" value="WDR72-like"/>
</dbReference>
<dbReference type="InterPro" id="IPR019775">
    <property type="entry name" value="WD40_repeat_CS"/>
</dbReference>
<organism evidence="5 6">
    <name type="scientific">Synchytrium endobioticum</name>
    <dbReference type="NCBI Taxonomy" id="286115"/>
    <lineage>
        <taxon>Eukaryota</taxon>
        <taxon>Fungi</taxon>
        <taxon>Fungi incertae sedis</taxon>
        <taxon>Chytridiomycota</taxon>
        <taxon>Chytridiomycota incertae sedis</taxon>
        <taxon>Chytridiomycetes</taxon>
        <taxon>Synchytriales</taxon>
        <taxon>Synchytriaceae</taxon>
        <taxon>Synchytrium</taxon>
    </lineage>
</organism>
<dbReference type="PROSITE" id="PS50294">
    <property type="entry name" value="WD_REPEATS_REGION"/>
    <property type="match status" value="1"/>
</dbReference>
<accession>A0A507DTW1</accession>
<evidence type="ECO:0000313" key="6">
    <source>
        <dbReference type="Proteomes" id="UP000317494"/>
    </source>
</evidence>
<evidence type="ECO:0000256" key="2">
    <source>
        <dbReference type="ARBA" id="ARBA00022737"/>
    </source>
</evidence>
<dbReference type="EMBL" id="QEAN01000006">
    <property type="protein sequence ID" value="TPX54378.1"/>
    <property type="molecule type" value="Genomic_DNA"/>
</dbReference>
<dbReference type="PROSITE" id="PS50082">
    <property type="entry name" value="WD_REPEATS_2"/>
    <property type="match status" value="2"/>
</dbReference>